<dbReference type="PANTHER" id="PTHR43433:SF5">
    <property type="entry name" value="AB HYDROLASE-1 DOMAIN-CONTAINING PROTEIN"/>
    <property type="match status" value="1"/>
</dbReference>
<reference evidence="2 3" key="1">
    <citation type="submission" date="2019-02" db="EMBL/GenBank/DDBJ databases">
        <title>Sequencing the genomes of 1000 actinobacteria strains.</title>
        <authorList>
            <person name="Klenk H.-P."/>
        </authorList>
    </citation>
    <scope>NUCLEOTIDE SEQUENCE [LARGE SCALE GENOMIC DNA]</scope>
    <source>
        <strain evidence="2 3">DSM 45779</strain>
    </source>
</reference>
<feature type="domain" description="AB hydrolase-1" evidence="1">
    <location>
        <begin position="49"/>
        <end position="160"/>
    </location>
</feature>
<comment type="caution">
    <text evidence="2">The sequence shown here is derived from an EMBL/GenBank/DDBJ whole genome shotgun (WGS) entry which is preliminary data.</text>
</comment>
<dbReference type="InterPro" id="IPR029058">
    <property type="entry name" value="AB_hydrolase_fold"/>
</dbReference>
<dbReference type="PANTHER" id="PTHR43433">
    <property type="entry name" value="HYDROLASE, ALPHA/BETA FOLD FAMILY PROTEIN"/>
    <property type="match status" value="1"/>
</dbReference>
<dbReference type="SUPFAM" id="SSF53474">
    <property type="entry name" value="alpha/beta-Hydrolases"/>
    <property type="match status" value="1"/>
</dbReference>
<dbReference type="InterPro" id="IPR000073">
    <property type="entry name" value="AB_hydrolase_1"/>
</dbReference>
<accession>A0A4Q7V1Q6</accession>
<evidence type="ECO:0000259" key="1">
    <source>
        <dbReference type="Pfam" id="PF00561"/>
    </source>
</evidence>
<proteinExistence type="predicted"/>
<dbReference type="Gene3D" id="3.40.50.1820">
    <property type="entry name" value="alpha/beta hydrolase"/>
    <property type="match status" value="1"/>
</dbReference>
<dbReference type="EMBL" id="SHKL01000001">
    <property type="protein sequence ID" value="RZT87368.1"/>
    <property type="molecule type" value="Genomic_DNA"/>
</dbReference>
<keyword evidence="2" id="KW-0378">Hydrolase</keyword>
<evidence type="ECO:0000313" key="2">
    <source>
        <dbReference type="EMBL" id="RZT87368.1"/>
    </source>
</evidence>
<organism evidence="2 3">
    <name type="scientific">Pseudonocardia sediminis</name>
    <dbReference type="NCBI Taxonomy" id="1397368"/>
    <lineage>
        <taxon>Bacteria</taxon>
        <taxon>Bacillati</taxon>
        <taxon>Actinomycetota</taxon>
        <taxon>Actinomycetes</taxon>
        <taxon>Pseudonocardiales</taxon>
        <taxon>Pseudonocardiaceae</taxon>
        <taxon>Pseudonocardia</taxon>
    </lineage>
</organism>
<gene>
    <name evidence="2" type="ORF">EV383_4288</name>
</gene>
<dbReference type="GO" id="GO:0016787">
    <property type="term" value="F:hydrolase activity"/>
    <property type="evidence" value="ECO:0007669"/>
    <property type="project" value="UniProtKB-KW"/>
</dbReference>
<dbReference type="InterPro" id="IPR050471">
    <property type="entry name" value="AB_hydrolase"/>
</dbReference>
<dbReference type="Pfam" id="PF00561">
    <property type="entry name" value="Abhydrolase_1"/>
    <property type="match status" value="1"/>
</dbReference>
<sequence length="410" mass="42678">MTTLDACSSTGWSAAVSRSYGGGAVLRPAGQGRVPVHYVRTGPTGGAAPPIVLVPGGPGIASVLPYRGVRRRAAARGLDVVMMEHRGVGLSRRDDTGTDLAVEQVTVEATADDLAAVLDDAGIAKAVVLGSSYGTYLAQAFGVRHPDRVAGMVLDSPILSVADDLPMVRAHARRLLWDGDDPATARCAELLRGLVAEGTVTVAETGRVVPVVYEFGGPEVLERLLSALSRGQGLRSWRLIAGLGVEEVGPGTPYVYEPDLVSGIAFGALGYGLPPDGLPLDPQSAFTEAARHAPAYAGEPFHLPSEITRFRWPTAVVSGDRDLRTPSPIAERVASLIPDSCVVAIPGMGHSALDTHPIAALNIVDLVARGHHRDLPALAPRIAALPRRGASRLIGPVISGLLSLDVLLPG</sequence>
<protein>
    <submittedName>
        <fullName evidence="2">Alpha/beta hydrolase family protein</fullName>
    </submittedName>
</protein>
<evidence type="ECO:0000313" key="3">
    <source>
        <dbReference type="Proteomes" id="UP000291591"/>
    </source>
</evidence>
<dbReference type="AlphaFoldDB" id="A0A4Q7V1Q6"/>
<dbReference type="RefSeq" id="WP_242623240.1">
    <property type="nucleotide sequence ID" value="NZ_SHKL01000001.1"/>
</dbReference>
<dbReference type="Proteomes" id="UP000291591">
    <property type="component" value="Unassembled WGS sequence"/>
</dbReference>
<keyword evidence="3" id="KW-1185">Reference proteome</keyword>
<name>A0A4Q7V1Q6_PSEST</name>